<proteinExistence type="predicted"/>
<dbReference type="AlphaFoldDB" id="A0A9R1CSM1"/>
<comment type="caution">
    <text evidence="3">The sequence shown here is derived from an EMBL/GenBank/DDBJ whole genome shotgun (WGS) entry which is preliminary data.</text>
</comment>
<name>A0A9R1CSM1_9EURY</name>
<accession>A0A9R1CSM1</accession>
<keyword evidence="4" id="KW-1185">Reference proteome</keyword>
<sequence length="292" mass="32491">MATEPAADSEQSVALSSPLSEWLDERAAALGVDRNWLLVELLETYREMAELDPEEVDALQSAAATSKDDVRTVEREEFDDLERRIEEIDAALSEHVEDLRGRILQLKEAVESSAPADHEHPEIGTLSRRIETIASTLEDLEAESEATATELEELGSDLESNEDRLGTVETRLHRLARVVLELKQRAEGTADSAEALDSIRRTANRNGTTAADCENCGERLRIGLLTEAACPHCEQTFRDIEYPSSILGRFRSPQLTGTDPATTEAEPESEPKREREPEPKPESESEPESYHE</sequence>
<evidence type="ECO:0000256" key="1">
    <source>
        <dbReference type="SAM" id="Coils"/>
    </source>
</evidence>
<keyword evidence="1" id="KW-0175">Coiled coil</keyword>
<dbReference type="EMBL" id="JAHLKM010000006">
    <property type="protein sequence ID" value="MCQ4333170.1"/>
    <property type="molecule type" value="Genomic_DNA"/>
</dbReference>
<evidence type="ECO:0000256" key="2">
    <source>
        <dbReference type="SAM" id="MobiDB-lite"/>
    </source>
</evidence>
<feature type="region of interest" description="Disordered" evidence="2">
    <location>
        <begin position="248"/>
        <end position="292"/>
    </location>
</feature>
<feature type="coiled-coil region" evidence="1">
    <location>
        <begin position="71"/>
        <end position="98"/>
    </location>
</feature>
<evidence type="ECO:0000313" key="4">
    <source>
        <dbReference type="Proteomes" id="UP001139494"/>
    </source>
</evidence>
<reference evidence="3" key="1">
    <citation type="journal article" date="2023" name="Front. Microbiol.">
        <title>Genomic-based phylogenetic and metabolic analyses of the genus Natronomonas, and description of Natronomonas aquatica sp. nov.</title>
        <authorList>
            <person name="Garcia-Roldan A."/>
            <person name="Duran-Viseras A."/>
            <person name="de la Haba R.R."/>
            <person name="Corral P."/>
            <person name="Sanchez-Porro C."/>
            <person name="Ventosa A."/>
        </authorList>
    </citation>
    <scope>NUCLEOTIDE SEQUENCE</scope>
    <source>
        <strain evidence="3">F2-12</strain>
    </source>
</reference>
<feature type="coiled-coil region" evidence="1">
    <location>
        <begin position="123"/>
        <end position="157"/>
    </location>
</feature>
<feature type="compositionally biased region" description="Basic and acidic residues" evidence="2">
    <location>
        <begin position="269"/>
        <end position="292"/>
    </location>
</feature>
<organism evidence="3 4">
    <name type="scientific">Natronomonas aquatica</name>
    <dbReference type="NCBI Taxonomy" id="2841590"/>
    <lineage>
        <taxon>Archaea</taxon>
        <taxon>Methanobacteriati</taxon>
        <taxon>Methanobacteriota</taxon>
        <taxon>Stenosarchaea group</taxon>
        <taxon>Halobacteria</taxon>
        <taxon>Halobacteriales</taxon>
        <taxon>Natronomonadaceae</taxon>
        <taxon>Natronomonas</taxon>
    </lineage>
</organism>
<dbReference type="RefSeq" id="WP_256029194.1">
    <property type="nucleotide sequence ID" value="NZ_JAHLKM010000006.1"/>
</dbReference>
<evidence type="ECO:0008006" key="5">
    <source>
        <dbReference type="Google" id="ProtNLM"/>
    </source>
</evidence>
<dbReference type="Proteomes" id="UP001139494">
    <property type="component" value="Unassembled WGS sequence"/>
</dbReference>
<evidence type="ECO:0000313" key="3">
    <source>
        <dbReference type="EMBL" id="MCQ4333170.1"/>
    </source>
</evidence>
<gene>
    <name evidence="3" type="ORF">KM295_06690</name>
</gene>
<protein>
    <recommendedName>
        <fullName evidence="5">CopG family transcriptional regulator</fullName>
    </recommendedName>
</protein>
<dbReference type="Gene3D" id="1.10.287.1490">
    <property type="match status" value="1"/>
</dbReference>